<feature type="transmembrane region" description="Helical" evidence="1">
    <location>
        <begin position="42"/>
        <end position="62"/>
    </location>
</feature>
<organism evidence="2 3">
    <name type="scientific">Reyranella soli</name>
    <dbReference type="NCBI Taxonomy" id="1230389"/>
    <lineage>
        <taxon>Bacteria</taxon>
        <taxon>Pseudomonadati</taxon>
        <taxon>Pseudomonadota</taxon>
        <taxon>Alphaproteobacteria</taxon>
        <taxon>Hyphomicrobiales</taxon>
        <taxon>Reyranellaceae</taxon>
        <taxon>Reyranella</taxon>
    </lineage>
</organism>
<name>A0A512NEA6_9HYPH</name>
<keyword evidence="3" id="KW-1185">Reference proteome</keyword>
<evidence type="ECO:0000256" key="1">
    <source>
        <dbReference type="SAM" id="Phobius"/>
    </source>
</evidence>
<feature type="transmembrane region" description="Helical" evidence="1">
    <location>
        <begin position="74"/>
        <end position="95"/>
    </location>
</feature>
<protein>
    <recommendedName>
        <fullName evidence="4">Ferric oxidoreductase domain-containing protein</fullName>
    </recommendedName>
</protein>
<dbReference type="Proteomes" id="UP000321058">
    <property type="component" value="Unassembled WGS sequence"/>
</dbReference>
<evidence type="ECO:0008006" key="4">
    <source>
        <dbReference type="Google" id="ProtNLM"/>
    </source>
</evidence>
<feature type="transmembrane region" description="Helical" evidence="1">
    <location>
        <begin position="107"/>
        <end position="128"/>
    </location>
</feature>
<dbReference type="RefSeq" id="WP_170303265.1">
    <property type="nucleotide sequence ID" value="NZ_BKAJ01000077.1"/>
</dbReference>
<evidence type="ECO:0000313" key="3">
    <source>
        <dbReference type="Proteomes" id="UP000321058"/>
    </source>
</evidence>
<sequence length="204" mass="22804">MNGWRLTGTLSLLLGAMTLYFAASHGWDIEGVRLAIRATARTSLVLFALAFTASALAELVPSEVTRWQRRNRRYLGVSFAVSHFIHLGVILALAALDRELFWKLTNITTIVLAGTAYLFIAAMTATSFDRTAAWLGPRNWRLLHLIGGWYIWISFAVAVGKRVPIDSFYWPMAALVLAIAVVRLVAMSRRNRQRMASDARRIPA</sequence>
<comment type="caution">
    <text evidence="2">The sequence shown here is derived from an EMBL/GenBank/DDBJ whole genome shotgun (WGS) entry which is preliminary data.</text>
</comment>
<gene>
    <name evidence="2" type="ORF">RSO01_44490</name>
</gene>
<keyword evidence="1" id="KW-1133">Transmembrane helix</keyword>
<reference evidence="2 3" key="1">
    <citation type="submission" date="2019-07" db="EMBL/GenBank/DDBJ databases">
        <title>Whole genome shotgun sequence of Reyranella soli NBRC 108950.</title>
        <authorList>
            <person name="Hosoyama A."/>
            <person name="Uohara A."/>
            <person name="Ohji S."/>
            <person name="Ichikawa N."/>
        </authorList>
    </citation>
    <scope>NUCLEOTIDE SEQUENCE [LARGE SCALE GENOMIC DNA]</scope>
    <source>
        <strain evidence="2 3">NBRC 108950</strain>
    </source>
</reference>
<proteinExistence type="predicted"/>
<feature type="transmembrane region" description="Helical" evidence="1">
    <location>
        <begin position="167"/>
        <end position="186"/>
    </location>
</feature>
<dbReference type="EMBL" id="BKAJ01000077">
    <property type="protein sequence ID" value="GEP57283.1"/>
    <property type="molecule type" value="Genomic_DNA"/>
</dbReference>
<keyword evidence="1" id="KW-0812">Transmembrane</keyword>
<accession>A0A512NEA6</accession>
<evidence type="ECO:0000313" key="2">
    <source>
        <dbReference type="EMBL" id="GEP57283.1"/>
    </source>
</evidence>
<dbReference type="AlphaFoldDB" id="A0A512NEA6"/>
<keyword evidence="1" id="KW-0472">Membrane</keyword>
<feature type="transmembrane region" description="Helical" evidence="1">
    <location>
        <begin position="140"/>
        <end position="161"/>
    </location>
</feature>